<sequence>MTYALYKCYLFSAKVVYFFRAGALFRKIYLNLQHELTLYPYTYDQQNE</sequence>
<evidence type="ECO:0000313" key="1">
    <source>
        <dbReference type="EMBL" id="EEX18788.1"/>
    </source>
</evidence>
<proteinExistence type="predicted"/>
<keyword evidence="2" id="KW-1185">Reference proteome</keyword>
<dbReference type="HOGENOM" id="CLU_3156445_0_0_10"/>
<name>C9MNY5_9BACT</name>
<dbReference type="Proteomes" id="UP000003327">
    <property type="component" value="Unassembled WGS sequence"/>
</dbReference>
<comment type="caution">
    <text evidence="1">The sequence shown here is derived from an EMBL/GenBank/DDBJ whole genome shotgun (WGS) entry which is preliminary data.</text>
</comment>
<evidence type="ECO:0000313" key="2">
    <source>
        <dbReference type="Proteomes" id="UP000003327"/>
    </source>
</evidence>
<reference evidence="1 2" key="1">
    <citation type="submission" date="2009-09" db="EMBL/GenBank/DDBJ databases">
        <authorList>
            <person name="Weinstock G."/>
            <person name="Sodergren E."/>
            <person name="Clifton S."/>
            <person name="Fulton L."/>
            <person name="Fulton B."/>
            <person name="Courtney L."/>
            <person name="Fronick C."/>
            <person name="Harrison M."/>
            <person name="Strong C."/>
            <person name="Farmer C."/>
            <person name="Delahaunty K."/>
            <person name="Markovic C."/>
            <person name="Hall O."/>
            <person name="Minx P."/>
            <person name="Tomlinson C."/>
            <person name="Mitreva M."/>
            <person name="Nelson J."/>
            <person name="Hou S."/>
            <person name="Wollam A."/>
            <person name="Pepin K.H."/>
            <person name="Johnson M."/>
            <person name="Bhonagiri V."/>
            <person name="Nash W.E."/>
            <person name="Warren W."/>
            <person name="Chinwalla A."/>
            <person name="Mardis E.R."/>
            <person name="Wilson R.K."/>
        </authorList>
    </citation>
    <scope>NUCLEOTIDE SEQUENCE [LARGE SCALE GENOMIC DNA]</scope>
    <source>
        <strain evidence="1 2">F0319</strain>
    </source>
</reference>
<organism evidence="1 2">
    <name type="scientific">Prevotella veroralis F0319</name>
    <dbReference type="NCBI Taxonomy" id="649761"/>
    <lineage>
        <taxon>Bacteria</taxon>
        <taxon>Pseudomonadati</taxon>
        <taxon>Bacteroidota</taxon>
        <taxon>Bacteroidia</taxon>
        <taxon>Bacteroidales</taxon>
        <taxon>Prevotellaceae</taxon>
        <taxon>Prevotella</taxon>
    </lineage>
</organism>
<dbReference type="EMBL" id="ACVA01000031">
    <property type="protein sequence ID" value="EEX18788.1"/>
    <property type="molecule type" value="Genomic_DNA"/>
</dbReference>
<accession>C9MNY5</accession>
<protein>
    <submittedName>
        <fullName evidence="1">Uncharacterized protein</fullName>
    </submittedName>
</protein>
<gene>
    <name evidence="1" type="ORF">HMPREF0973_01323</name>
</gene>
<dbReference type="AlphaFoldDB" id="C9MNY5"/>
<dbReference type="STRING" id="649761.HMPREF0973_01323"/>